<dbReference type="OrthoDB" id="9970112at2"/>
<comment type="caution">
    <text evidence="1">The sequence shown here is derived from an EMBL/GenBank/DDBJ whole genome shotgun (WGS) entry which is preliminary data.</text>
</comment>
<accession>A0A6H9YR45</accession>
<dbReference type="AlphaFoldDB" id="A0A6H9YR45"/>
<name>A0A6H9YR45_9ACTN</name>
<reference evidence="1 2" key="1">
    <citation type="submission" date="2019-09" db="EMBL/GenBank/DDBJ databases">
        <title>Actinomadura physcomitrii sp. nov., a novel actinomycete isolated from moss [Physcomitrium sphaericum (Ludw) Fuernr].</title>
        <authorList>
            <person name="Zhuang X."/>
            <person name="Liu C."/>
        </authorList>
    </citation>
    <scope>NUCLEOTIDE SEQUENCE [LARGE SCALE GENOMIC DNA]</scope>
    <source>
        <strain evidence="1 2">HMC1</strain>
    </source>
</reference>
<organism evidence="1 2">
    <name type="scientific">Actinomadura rudentiformis</name>
    <dbReference type="NCBI Taxonomy" id="359158"/>
    <lineage>
        <taxon>Bacteria</taxon>
        <taxon>Bacillati</taxon>
        <taxon>Actinomycetota</taxon>
        <taxon>Actinomycetes</taxon>
        <taxon>Streptosporangiales</taxon>
        <taxon>Thermomonosporaceae</taxon>
        <taxon>Actinomadura</taxon>
    </lineage>
</organism>
<evidence type="ECO:0000313" key="1">
    <source>
        <dbReference type="EMBL" id="KAB2350148.1"/>
    </source>
</evidence>
<protein>
    <recommendedName>
        <fullName evidence="3">DUF4254 domain-containing protein</fullName>
    </recommendedName>
</protein>
<sequence length="141" mass="15022">MFPASNPADVVHEGCEAAELAATASEILNVLDHPPLGASPALLALRWQRAAHSCRELANREILRDTGTDTAAAERRRQLAEIAVRLAVNAEWAAVVCRTHTAPLDGLDANAAKAWTAAHGVLHHTVTGVLSLLPNLHYTES</sequence>
<dbReference type="Proteomes" id="UP000468735">
    <property type="component" value="Unassembled WGS sequence"/>
</dbReference>
<dbReference type="EMBL" id="WBMT01000004">
    <property type="protein sequence ID" value="KAB2350148.1"/>
    <property type="molecule type" value="Genomic_DNA"/>
</dbReference>
<proteinExistence type="predicted"/>
<keyword evidence="2" id="KW-1185">Reference proteome</keyword>
<evidence type="ECO:0008006" key="3">
    <source>
        <dbReference type="Google" id="ProtNLM"/>
    </source>
</evidence>
<gene>
    <name evidence="1" type="ORF">F8566_10140</name>
</gene>
<dbReference type="RefSeq" id="WP_151559795.1">
    <property type="nucleotide sequence ID" value="NZ_WBMT01000004.1"/>
</dbReference>
<evidence type="ECO:0000313" key="2">
    <source>
        <dbReference type="Proteomes" id="UP000468735"/>
    </source>
</evidence>